<organism evidence="17 18">
    <name type="scientific">Sutterella parvirubra YIT 11816</name>
    <dbReference type="NCBI Taxonomy" id="762967"/>
    <lineage>
        <taxon>Bacteria</taxon>
        <taxon>Pseudomonadati</taxon>
        <taxon>Pseudomonadota</taxon>
        <taxon>Betaproteobacteria</taxon>
        <taxon>Burkholderiales</taxon>
        <taxon>Sutterellaceae</taxon>
        <taxon>Sutterella</taxon>
    </lineage>
</organism>
<keyword evidence="7" id="KW-0862">Zinc</keyword>
<dbReference type="SFLD" id="SFLDS00113">
    <property type="entry name" value="Radical_SAM_Phosphomethylpyrim"/>
    <property type="match status" value="1"/>
</dbReference>
<keyword evidence="10" id="KW-0411">Iron-sulfur</keyword>
<feature type="non-terminal residue" evidence="17">
    <location>
        <position position="1"/>
    </location>
</feature>
<keyword evidence="6" id="KW-0479">Metal-binding</keyword>
<proteinExistence type="inferred from homology"/>
<keyword evidence="18" id="KW-1185">Reference proteome</keyword>
<evidence type="ECO:0000256" key="8">
    <source>
        <dbReference type="ARBA" id="ARBA00022977"/>
    </source>
</evidence>
<evidence type="ECO:0000313" key="17">
    <source>
        <dbReference type="EMBL" id="EHY31056.1"/>
    </source>
</evidence>
<comment type="cofactor">
    <cofactor evidence="1">
        <name>[4Fe-4S] cluster</name>
        <dbReference type="ChEBI" id="CHEBI:49883"/>
    </cofactor>
</comment>
<evidence type="ECO:0000256" key="1">
    <source>
        <dbReference type="ARBA" id="ARBA00001966"/>
    </source>
</evidence>
<evidence type="ECO:0000256" key="14">
    <source>
        <dbReference type="ARBA" id="ARBA00066803"/>
    </source>
</evidence>
<dbReference type="NCBIfam" id="TIGR00190">
    <property type="entry name" value="thiC"/>
    <property type="match status" value="1"/>
</dbReference>
<dbReference type="PATRIC" id="fig|762967.3.peg.1229"/>
<dbReference type="FunFam" id="3.20.20.540:FF:000001">
    <property type="entry name" value="Phosphomethylpyrimidine synthase"/>
    <property type="match status" value="1"/>
</dbReference>
<name>H3KFP5_9BURK</name>
<dbReference type="GO" id="GO:0046872">
    <property type="term" value="F:metal ion binding"/>
    <property type="evidence" value="ECO:0007669"/>
    <property type="project" value="UniProtKB-KW"/>
</dbReference>
<dbReference type="GO" id="GO:0009228">
    <property type="term" value="P:thiamine biosynthetic process"/>
    <property type="evidence" value="ECO:0007669"/>
    <property type="project" value="UniProtKB-UniRule"/>
</dbReference>
<dbReference type="SFLD" id="SFLDG01114">
    <property type="entry name" value="phosphomethylpyrimidine_syntha"/>
    <property type="match status" value="1"/>
</dbReference>
<comment type="caution">
    <text evidence="17">The sequence shown here is derived from an EMBL/GenBank/DDBJ whole genome shotgun (WGS) entry which is preliminary data.</text>
</comment>
<evidence type="ECO:0000256" key="16">
    <source>
        <dbReference type="NCBIfam" id="TIGR00190"/>
    </source>
</evidence>
<keyword evidence="4" id="KW-0004">4Fe-4S</keyword>
<protein>
    <recommendedName>
        <fullName evidence="15 16">Phosphomethylpyrimidine synthase</fullName>
        <ecNumber evidence="14 16">4.1.99.17</ecNumber>
    </recommendedName>
</protein>
<dbReference type="RefSeq" id="WP_008542584.1">
    <property type="nucleotide sequence ID" value="NZ_JH604983.1"/>
</dbReference>
<evidence type="ECO:0000256" key="2">
    <source>
        <dbReference type="ARBA" id="ARBA00003175"/>
    </source>
</evidence>
<keyword evidence="9" id="KW-0408">Iron</keyword>
<evidence type="ECO:0000256" key="9">
    <source>
        <dbReference type="ARBA" id="ARBA00023004"/>
    </source>
</evidence>
<dbReference type="PANTHER" id="PTHR30557">
    <property type="entry name" value="THIAMINE BIOSYNTHESIS PROTEIN THIC"/>
    <property type="match status" value="1"/>
</dbReference>
<evidence type="ECO:0000256" key="6">
    <source>
        <dbReference type="ARBA" id="ARBA00022723"/>
    </source>
</evidence>
<dbReference type="Gene3D" id="6.10.250.620">
    <property type="match status" value="1"/>
</dbReference>
<comment type="similarity">
    <text evidence="13">Belongs to the ThiC family.</text>
</comment>
<dbReference type="Gene3D" id="3.20.20.540">
    <property type="entry name" value="Radical SAM ThiC family, central domain"/>
    <property type="match status" value="1"/>
</dbReference>
<dbReference type="NCBIfam" id="NF009895">
    <property type="entry name" value="PRK13352.1"/>
    <property type="match status" value="1"/>
</dbReference>
<dbReference type="EC" id="4.1.99.17" evidence="14 16"/>
<evidence type="ECO:0000256" key="5">
    <source>
        <dbReference type="ARBA" id="ARBA00022691"/>
    </source>
</evidence>
<dbReference type="AlphaFoldDB" id="H3KFP5"/>
<evidence type="ECO:0000256" key="3">
    <source>
        <dbReference type="ARBA" id="ARBA00004948"/>
    </source>
</evidence>
<dbReference type="STRING" id="762967.HMPREF9440_01564"/>
<dbReference type="Proteomes" id="UP000004956">
    <property type="component" value="Unassembled WGS sequence"/>
</dbReference>
<keyword evidence="11" id="KW-0456">Lyase</keyword>
<evidence type="ECO:0000256" key="11">
    <source>
        <dbReference type="ARBA" id="ARBA00023239"/>
    </source>
</evidence>
<reference evidence="17 18" key="1">
    <citation type="submission" date="2011-11" db="EMBL/GenBank/DDBJ databases">
        <authorList>
            <person name="Weinstock G."/>
            <person name="Sodergren E."/>
            <person name="Clifton S."/>
            <person name="Fulton L."/>
            <person name="Fulton B."/>
            <person name="Courtney L."/>
            <person name="Fronick C."/>
            <person name="Harrison M."/>
            <person name="Strong C."/>
            <person name="Farmer C."/>
            <person name="Delahaunty K."/>
            <person name="Markovic C."/>
            <person name="Hall O."/>
            <person name="Minx P."/>
            <person name="Tomlinson C."/>
            <person name="Mitreva M."/>
            <person name="Hou S."/>
            <person name="Chen J."/>
            <person name="Wollam A."/>
            <person name="Pepin K.H."/>
            <person name="Johnson M."/>
            <person name="Bhonagiri V."/>
            <person name="Zhang X."/>
            <person name="Suruliraj S."/>
            <person name="Warren W."/>
            <person name="Chinwalla A."/>
            <person name="Mardis E.R."/>
            <person name="Wilson R.K."/>
        </authorList>
    </citation>
    <scope>NUCLEOTIDE SEQUENCE [LARGE SCALE GENOMIC DNA]</scope>
    <source>
        <strain evidence="17 18">YIT 11816</strain>
    </source>
</reference>
<dbReference type="HOGENOM" id="CLU_722678_0_0_4"/>
<evidence type="ECO:0000256" key="4">
    <source>
        <dbReference type="ARBA" id="ARBA00022485"/>
    </source>
</evidence>
<comment type="pathway">
    <text evidence="3">Cofactor biosynthesis; thiamine diphosphate biosynthesis.</text>
</comment>
<dbReference type="GO" id="GO:0070284">
    <property type="term" value="F:phosphomethylpyrimidine synthase activity"/>
    <property type="evidence" value="ECO:0007669"/>
    <property type="project" value="UniProtKB-EC"/>
</dbReference>
<comment type="catalytic activity">
    <reaction evidence="12">
        <text>5-amino-1-(5-phospho-beta-D-ribosyl)imidazole + S-adenosyl-L-methionine = 4-amino-2-methyl-5-(phosphooxymethyl)pyrimidine + CO + 5'-deoxyadenosine + formate + L-methionine + 3 H(+)</text>
        <dbReference type="Rhea" id="RHEA:24840"/>
        <dbReference type="ChEBI" id="CHEBI:15378"/>
        <dbReference type="ChEBI" id="CHEBI:15740"/>
        <dbReference type="ChEBI" id="CHEBI:17245"/>
        <dbReference type="ChEBI" id="CHEBI:17319"/>
        <dbReference type="ChEBI" id="CHEBI:57844"/>
        <dbReference type="ChEBI" id="CHEBI:58354"/>
        <dbReference type="ChEBI" id="CHEBI:59789"/>
        <dbReference type="ChEBI" id="CHEBI:137981"/>
        <dbReference type="EC" id="4.1.99.17"/>
    </reaction>
</comment>
<dbReference type="PANTHER" id="PTHR30557:SF1">
    <property type="entry name" value="PHOSPHOMETHYLPYRIMIDINE SYNTHASE, CHLOROPLASTIC"/>
    <property type="match status" value="1"/>
</dbReference>
<gene>
    <name evidence="17" type="ORF">HMPREF9440_01564</name>
</gene>
<accession>H3KFP5</accession>
<dbReference type="GO" id="GO:0051539">
    <property type="term" value="F:4 iron, 4 sulfur cluster binding"/>
    <property type="evidence" value="ECO:0007669"/>
    <property type="project" value="UniProtKB-KW"/>
</dbReference>
<dbReference type="InterPro" id="IPR038521">
    <property type="entry name" value="ThiC/Bza_core_dom"/>
</dbReference>
<evidence type="ECO:0000256" key="13">
    <source>
        <dbReference type="ARBA" id="ARBA00061546"/>
    </source>
</evidence>
<keyword evidence="8" id="KW-0784">Thiamine biosynthesis</keyword>
<sequence>RSHRRLEPTIIGKAFRTKINANFGATPGGGKSSSMELIGAAMLAGADTVMDLSVGPGIGKMRREVLRWASVPVGTVPIYEALERAGGDPEKLDMALFARVMREQAADGVDYMTIHAGVLRRLVEATKHRLTGIVSRGGGIMAAHMHRHGCENFLYENFDEILEIAREYDVTLSLGDGLRSGSAMDANDAAQWGELEVIAELGKRAQAKGVQVMIEGPGHIPMPGIAANQELNDRLTGGAPFYTLGPLVTDSGAGWDHVTAAIGGAMIGAAGASMLCFVTPKEHLGLPDVNDLKEGMAVFRIAAHAADIAKGRDMAILRDRLMSAARFEFRWRDQYALSFDPKYAERLRGETLSGRGADEAHFCSMCGPKFCPMKIARDWFKD</sequence>
<keyword evidence="5" id="KW-0949">S-adenosyl-L-methionine</keyword>
<dbReference type="InterPro" id="IPR002817">
    <property type="entry name" value="ThiC/BzaA/B"/>
</dbReference>
<evidence type="ECO:0000256" key="7">
    <source>
        <dbReference type="ARBA" id="ARBA00022833"/>
    </source>
</evidence>
<comment type="function">
    <text evidence="2">Catalyzes the synthesis of the hydroxymethylpyrimidine phosphate (HMP-P) moiety of thiamine from aminoimidazole ribotide (AIR) in a radical S-adenosyl-L-methionine (SAM)-dependent reaction.</text>
</comment>
<evidence type="ECO:0000256" key="12">
    <source>
        <dbReference type="ARBA" id="ARBA00050218"/>
    </source>
</evidence>
<evidence type="ECO:0000256" key="10">
    <source>
        <dbReference type="ARBA" id="ARBA00023014"/>
    </source>
</evidence>
<evidence type="ECO:0000256" key="15">
    <source>
        <dbReference type="ARBA" id="ARBA00068810"/>
    </source>
</evidence>
<evidence type="ECO:0000313" key="18">
    <source>
        <dbReference type="Proteomes" id="UP000004956"/>
    </source>
</evidence>
<dbReference type="Pfam" id="PF01964">
    <property type="entry name" value="ThiC_Rad_SAM"/>
    <property type="match status" value="1"/>
</dbReference>
<dbReference type="GO" id="GO:0005829">
    <property type="term" value="C:cytosol"/>
    <property type="evidence" value="ECO:0007669"/>
    <property type="project" value="TreeGrafter"/>
</dbReference>
<dbReference type="EMBL" id="AFBQ01000233">
    <property type="protein sequence ID" value="EHY31056.1"/>
    <property type="molecule type" value="Genomic_DNA"/>
</dbReference>
<dbReference type="SFLD" id="SFLDF00407">
    <property type="entry name" value="phosphomethylpyrimidine_syntha"/>
    <property type="match status" value="1"/>
</dbReference>